<dbReference type="Proteomes" id="UP000238322">
    <property type="component" value="Unassembled WGS sequence"/>
</dbReference>
<evidence type="ECO:0000313" key="2">
    <source>
        <dbReference type="EMBL" id="PQO30365.1"/>
    </source>
</evidence>
<dbReference type="PROSITE" id="PS00409">
    <property type="entry name" value="PROKAR_NTER_METHYL"/>
    <property type="match status" value="1"/>
</dbReference>
<evidence type="ECO:0000313" key="3">
    <source>
        <dbReference type="Proteomes" id="UP000238322"/>
    </source>
</evidence>
<keyword evidence="1" id="KW-0812">Transmembrane</keyword>
<comment type="caution">
    <text evidence="2">The sequence shown here is derived from an EMBL/GenBank/DDBJ whole genome shotgun (WGS) entry which is preliminary data.</text>
</comment>
<dbReference type="SUPFAM" id="SSF54523">
    <property type="entry name" value="Pili subunits"/>
    <property type="match status" value="1"/>
</dbReference>
<dbReference type="RefSeq" id="WP_105332270.1">
    <property type="nucleotide sequence ID" value="NZ_PUHY01000014.1"/>
</dbReference>
<dbReference type="EMBL" id="PUHY01000014">
    <property type="protein sequence ID" value="PQO30365.1"/>
    <property type="molecule type" value="Genomic_DNA"/>
</dbReference>
<reference evidence="2 3" key="1">
    <citation type="submission" date="2018-02" db="EMBL/GenBank/DDBJ databases">
        <title>Comparative genomes isolates from brazilian mangrove.</title>
        <authorList>
            <person name="Araujo J.E."/>
            <person name="Taketani R.G."/>
            <person name="Silva M.C.P."/>
            <person name="Loureco M.V."/>
            <person name="Andreote F.D."/>
        </authorList>
    </citation>
    <scope>NUCLEOTIDE SEQUENCE [LARGE SCALE GENOMIC DNA]</scope>
    <source>
        <strain evidence="2 3">Hex-1 MGV</strain>
    </source>
</reference>
<sequence length="218" mass="23990">MILLPVQSESKRTLRPSVQREREGFTLLEILLVLVILAAMISLGLPAIFSSLKGHRLKVSAEQIQTEFMRARVDAMESGRIRMFRFQPETGNFAVAPFIRSSDELENNLAGTSQGVGISNLVLESAEQEKVNDTLEEGIVFVSNNVEIDMRSYELAQEQGGDLEISGWSSPVLFYPDGTTSDAVIYLRSESGTILTVKLRGLTGIARIVEPELTDAGE</sequence>
<dbReference type="NCBIfam" id="TIGR02532">
    <property type="entry name" value="IV_pilin_GFxxxE"/>
    <property type="match status" value="1"/>
</dbReference>
<proteinExistence type="predicted"/>
<dbReference type="Pfam" id="PF07963">
    <property type="entry name" value="N_methyl"/>
    <property type="match status" value="1"/>
</dbReference>
<evidence type="ECO:0008006" key="4">
    <source>
        <dbReference type="Google" id="ProtNLM"/>
    </source>
</evidence>
<dbReference type="InterPro" id="IPR045584">
    <property type="entry name" value="Pilin-like"/>
</dbReference>
<organism evidence="2 3">
    <name type="scientific">Blastopirellula marina</name>
    <dbReference type="NCBI Taxonomy" id="124"/>
    <lineage>
        <taxon>Bacteria</taxon>
        <taxon>Pseudomonadati</taxon>
        <taxon>Planctomycetota</taxon>
        <taxon>Planctomycetia</taxon>
        <taxon>Pirellulales</taxon>
        <taxon>Pirellulaceae</taxon>
        <taxon>Blastopirellula</taxon>
    </lineage>
</organism>
<dbReference type="OrthoDB" id="215686at2"/>
<name>A0A2S8FDX9_9BACT</name>
<keyword evidence="1" id="KW-1133">Transmembrane helix</keyword>
<accession>A0A2S8FDX9</accession>
<feature type="transmembrane region" description="Helical" evidence="1">
    <location>
        <begin position="25"/>
        <end position="49"/>
    </location>
</feature>
<dbReference type="AlphaFoldDB" id="A0A2S8FDX9"/>
<protein>
    <recommendedName>
        <fullName evidence="4">Type II secretion system protein GspH</fullName>
    </recommendedName>
</protein>
<keyword evidence="1" id="KW-0472">Membrane</keyword>
<dbReference type="InterPro" id="IPR012902">
    <property type="entry name" value="N_methyl_site"/>
</dbReference>
<gene>
    <name evidence="2" type="ORF">C5Y83_23655</name>
</gene>
<evidence type="ECO:0000256" key="1">
    <source>
        <dbReference type="SAM" id="Phobius"/>
    </source>
</evidence>